<feature type="compositionally biased region" description="Polar residues" evidence="1">
    <location>
        <begin position="373"/>
        <end position="382"/>
    </location>
</feature>
<dbReference type="PANTHER" id="PTHR35902:SF3">
    <property type="entry name" value="NPCBM-ASSOCIATED, NEW3 DOMAIN OF ALPHA-GALACTOSIDASE"/>
    <property type="match status" value="1"/>
</dbReference>
<evidence type="ECO:0000256" key="1">
    <source>
        <dbReference type="SAM" id="MobiDB-lite"/>
    </source>
</evidence>
<dbReference type="PATRIC" id="fig|1434110.4.peg.4902"/>
<protein>
    <submittedName>
        <fullName evidence="3">Uncharacterized protein</fullName>
    </submittedName>
</protein>
<dbReference type="STRING" id="1434110.MSHOH_3843"/>
<reference evidence="3 4" key="1">
    <citation type="submission" date="2014-07" db="EMBL/GenBank/DDBJ databases">
        <title>Methanogenic archaea and the global carbon cycle.</title>
        <authorList>
            <person name="Henriksen J.R."/>
            <person name="Luke J."/>
            <person name="Reinhart S."/>
            <person name="Benedict M.N."/>
            <person name="Youngblut N.D."/>
            <person name="Metcalf M.E."/>
            <person name="Whitaker R.J."/>
            <person name="Metcalf W.W."/>
        </authorList>
    </citation>
    <scope>NUCLEOTIDE SEQUENCE [LARGE SCALE GENOMIC DNA]</scope>
    <source>
        <strain evidence="3 4">HB-1</strain>
    </source>
</reference>
<evidence type="ECO:0000313" key="4">
    <source>
        <dbReference type="Proteomes" id="UP000033101"/>
    </source>
</evidence>
<keyword evidence="4" id="KW-1185">Reference proteome</keyword>
<dbReference type="EMBL" id="CP009516">
    <property type="protein sequence ID" value="AKB80326.1"/>
    <property type="molecule type" value="Genomic_DNA"/>
</dbReference>
<gene>
    <name evidence="3" type="ORF">MSHOH_3843</name>
</gene>
<keyword evidence="2" id="KW-0812">Transmembrane</keyword>
<sequence length="389" mass="42911">MPRKLRQKMIKKVTSFALILLIVSVTALPALGDDDDETNFIVLDQGSTVDYYKSYGEPIIKASVTGDPELTRGETVDLKVKIANTGVIDGFKRLNANQKRINDSTEETIALAEMEEEEEATTAKDIEATLRSETKYIEVESTANLQSVEELETGDTETLSYTIKIDSDTPAGNYELILPVSYQYQANVKTVTADAINLGITGVEYSRVYETKNETLRIPISVKSGPKFKVTNVTGSLVQGESKLINVTYKNTREEVARDALSRIIVMSPLSTEKSIVRLGDIGPGEEKTASFEISADQEALAKNYGINSEIKYIDEDGETSFSESMKVHIPLKATEKKFSITGIAIILIIVIALYQIVNMHRKRNKNDENASNDENAPSDENASGDENE</sequence>
<name>A0A0E3SGQ4_9EURY</name>
<dbReference type="AlphaFoldDB" id="A0A0E3SGQ4"/>
<dbReference type="PANTHER" id="PTHR35902">
    <property type="entry name" value="S-LAYER DOMAIN-LIKE PROTEIN-RELATED"/>
    <property type="match status" value="1"/>
</dbReference>
<evidence type="ECO:0000313" key="3">
    <source>
        <dbReference type="EMBL" id="AKB80326.1"/>
    </source>
</evidence>
<feature type="region of interest" description="Disordered" evidence="1">
    <location>
        <begin position="366"/>
        <end position="389"/>
    </location>
</feature>
<evidence type="ECO:0000256" key="2">
    <source>
        <dbReference type="SAM" id="Phobius"/>
    </source>
</evidence>
<accession>A0A0E3SGQ4</accession>
<organism evidence="3 4">
    <name type="scientific">Methanosarcina horonobensis HB-1 = JCM 15518</name>
    <dbReference type="NCBI Taxonomy" id="1434110"/>
    <lineage>
        <taxon>Archaea</taxon>
        <taxon>Methanobacteriati</taxon>
        <taxon>Methanobacteriota</taxon>
        <taxon>Stenosarchaea group</taxon>
        <taxon>Methanomicrobia</taxon>
        <taxon>Methanosarcinales</taxon>
        <taxon>Methanosarcinaceae</taxon>
        <taxon>Methanosarcina</taxon>
    </lineage>
</organism>
<feature type="transmembrane region" description="Helical" evidence="2">
    <location>
        <begin position="339"/>
        <end position="358"/>
    </location>
</feature>
<keyword evidence="2" id="KW-0472">Membrane</keyword>
<proteinExistence type="predicted"/>
<keyword evidence="2" id="KW-1133">Transmembrane helix</keyword>
<dbReference type="HOGENOM" id="CLU_028008_0_0_2"/>
<dbReference type="Proteomes" id="UP000033101">
    <property type="component" value="Chromosome"/>
</dbReference>
<dbReference type="KEGG" id="mhor:MSHOH_3843"/>